<reference evidence="3" key="1">
    <citation type="journal article" date="2014" name="Science">
        <title>Ancient hybridizations among the ancestral genomes of bread wheat.</title>
        <authorList>
            <consortium name="International Wheat Genome Sequencing Consortium,"/>
            <person name="Marcussen T."/>
            <person name="Sandve S.R."/>
            <person name="Heier L."/>
            <person name="Spannagl M."/>
            <person name="Pfeifer M."/>
            <person name="Jakobsen K.S."/>
            <person name="Wulff B.B."/>
            <person name="Steuernagel B."/>
            <person name="Mayer K.F."/>
            <person name="Olsen O.A."/>
        </authorList>
    </citation>
    <scope>NUCLEOTIDE SEQUENCE [LARGE SCALE GENOMIC DNA]</scope>
    <source>
        <strain evidence="3">cv. AL8/78</strain>
    </source>
</reference>
<evidence type="ECO:0000256" key="1">
    <source>
        <dbReference type="SAM" id="SignalP"/>
    </source>
</evidence>
<reference evidence="2" key="3">
    <citation type="journal article" date="2017" name="Nature">
        <title>Genome sequence of the progenitor of the wheat D genome Aegilops tauschii.</title>
        <authorList>
            <person name="Luo M.C."/>
            <person name="Gu Y.Q."/>
            <person name="Puiu D."/>
            <person name="Wang H."/>
            <person name="Twardziok S.O."/>
            <person name="Deal K.R."/>
            <person name="Huo N."/>
            <person name="Zhu T."/>
            <person name="Wang L."/>
            <person name="Wang Y."/>
            <person name="McGuire P.E."/>
            <person name="Liu S."/>
            <person name="Long H."/>
            <person name="Ramasamy R.K."/>
            <person name="Rodriguez J.C."/>
            <person name="Van S.L."/>
            <person name="Yuan L."/>
            <person name="Wang Z."/>
            <person name="Xia Z."/>
            <person name="Xiao L."/>
            <person name="Anderson O.D."/>
            <person name="Ouyang S."/>
            <person name="Liang Y."/>
            <person name="Zimin A.V."/>
            <person name="Pertea G."/>
            <person name="Qi P."/>
            <person name="Bennetzen J.L."/>
            <person name="Dai X."/>
            <person name="Dawson M.W."/>
            <person name="Muller H.G."/>
            <person name="Kugler K."/>
            <person name="Rivarola-Duarte L."/>
            <person name="Spannagl M."/>
            <person name="Mayer K.F.X."/>
            <person name="Lu F.H."/>
            <person name="Bevan M.W."/>
            <person name="Leroy P."/>
            <person name="Li P."/>
            <person name="You F.M."/>
            <person name="Sun Q."/>
            <person name="Liu Z."/>
            <person name="Lyons E."/>
            <person name="Wicker T."/>
            <person name="Salzberg S.L."/>
            <person name="Devos K.M."/>
            <person name="Dvorak J."/>
        </authorList>
    </citation>
    <scope>NUCLEOTIDE SEQUENCE [LARGE SCALE GENOMIC DNA]</scope>
    <source>
        <strain evidence="2">cv. AL8/78</strain>
    </source>
</reference>
<feature type="signal peptide" evidence="1">
    <location>
        <begin position="1"/>
        <end position="28"/>
    </location>
</feature>
<protein>
    <recommendedName>
        <fullName evidence="4">Knottin scorpion toxin-like domain-containing protein</fullName>
    </recommendedName>
</protein>
<feature type="chain" id="PRO_5019246863" description="Knottin scorpion toxin-like domain-containing protein" evidence="1">
    <location>
        <begin position="29"/>
        <end position="83"/>
    </location>
</feature>
<sequence>TPSMDARLAVLRFLLLVLVLYPNPAAMAENCGKGAYSQPFCFDAWCKALCWMKGALIKGGRVKDSRCYKTPWDAICVCTFCKK</sequence>
<evidence type="ECO:0000313" key="2">
    <source>
        <dbReference type="EnsemblPlants" id="AET4Gv20772200.1"/>
    </source>
</evidence>
<keyword evidence="1" id="KW-0732">Signal</keyword>
<name>A0A453J2X3_AEGTS</name>
<reference evidence="3" key="2">
    <citation type="journal article" date="2017" name="Nat. Plants">
        <title>The Aegilops tauschii genome reveals multiple impacts of transposons.</title>
        <authorList>
            <person name="Zhao G."/>
            <person name="Zou C."/>
            <person name="Li K."/>
            <person name="Wang K."/>
            <person name="Li T."/>
            <person name="Gao L."/>
            <person name="Zhang X."/>
            <person name="Wang H."/>
            <person name="Yang Z."/>
            <person name="Liu X."/>
            <person name="Jiang W."/>
            <person name="Mao L."/>
            <person name="Kong X."/>
            <person name="Jiao Y."/>
            <person name="Jia J."/>
        </authorList>
    </citation>
    <scope>NUCLEOTIDE SEQUENCE [LARGE SCALE GENOMIC DNA]</scope>
    <source>
        <strain evidence="3">cv. AL8/78</strain>
    </source>
</reference>
<dbReference type="Gramene" id="AET4Gv20772200.1">
    <property type="protein sequence ID" value="AET4Gv20772200.1"/>
    <property type="gene ID" value="AET4Gv20772200"/>
</dbReference>
<evidence type="ECO:0008006" key="4">
    <source>
        <dbReference type="Google" id="ProtNLM"/>
    </source>
</evidence>
<reference evidence="2" key="4">
    <citation type="submission" date="2019-03" db="UniProtKB">
        <authorList>
            <consortium name="EnsemblPlants"/>
        </authorList>
    </citation>
    <scope>IDENTIFICATION</scope>
</reference>
<dbReference type="Proteomes" id="UP000015105">
    <property type="component" value="Chromosome 4D"/>
</dbReference>
<evidence type="ECO:0000313" key="3">
    <source>
        <dbReference type="Proteomes" id="UP000015105"/>
    </source>
</evidence>
<accession>A0A453J2X3</accession>
<organism evidence="2 3">
    <name type="scientific">Aegilops tauschii subsp. strangulata</name>
    <name type="common">Goatgrass</name>
    <dbReference type="NCBI Taxonomy" id="200361"/>
    <lineage>
        <taxon>Eukaryota</taxon>
        <taxon>Viridiplantae</taxon>
        <taxon>Streptophyta</taxon>
        <taxon>Embryophyta</taxon>
        <taxon>Tracheophyta</taxon>
        <taxon>Spermatophyta</taxon>
        <taxon>Magnoliopsida</taxon>
        <taxon>Liliopsida</taxon>
        <taxon>Poales</taxon>
        <taxon>Poaceae</taxon>
        <taxon>BOP clade</taxon>
        <taxon>Pooideae</taxon>
        <taxon>Triticodae</taxon>
        <taxon>Triticeae</taxon>
        <taxon>Triticinae</taxon>
        <taxon>Aegilops</taxon>
    </lineage>
</organism>
<reference evidence="2" key="5">
    <citation type="journal article" date="2021" name="G3 (Bethesda)">
        <title>Aegilops tauschii genome assembly Aet v5.0 features greater sequence contiguity and improved annotation.</title>
        <authorList>
            <person name="Wang L."/>
            <person name="Zhu T."/>
            <person name="Rodriguez J.C."/>
            <person name="Deal K.R."/>
            <person name="Dubcovsky J."/>
            <person name="McGuire P.E."/>
            <person name="Lux T."/>
            <person name="Spannagl M."/>
            <person name="Mayer K.F.X."/>
            <person name="Baldrich P."/>
            <person name="Meyers B.C."/>
            <person name="Huo N."/>
            <person name="Gu Y.Q."/>
            <person name="Zhou H."/>
            <person name="Devos K.M."/>
            <person name="Bennetzen J.L."/>
            <person name="Unver T."/>
            <person name="Budak H."/>
            <person name="Gulick P.J."/>
            <person name="Galiba G."/>
            <person name="Kalapos B."/>
            <person name="Nelson D.R."/>
            <person name="Li P."/>
            <person name="You F.M."/>
            <person name="Luo M.C."/>
            <person name="Dvorak J."/>
        </authorList>
    </citation>
    <scope>NUCLEOTIDE SEQUENCE [LARGE SCALE GENOMIC DNA]</scope>
    <source>
        <strain evidence="2">cv. AL8/78</strain>
    </source>
</reference>
<dbReference type="EnsemblPlants" id="AET4Gv20772200.1">
    <property type="protein sequence ID" value="AET4Gv20772200.1"/>
    <property type="gene ID" value="AET4Gv20772200"/>
</dbReference>
<dbReference type="AlphaFoldDB" id="A0A453J2X3"/>
<proteinExistence type="predicted"/>
<keyword evidence="3" id="KW-1185">Reference proteome</keyword>